<evidence type="ECO:0000313" key="3">
    <source>
        <dbReference type="Proteomes" id="UP000198878"/>
    </source>
</evidence>
<evidence type="ECO:0000313" key="2">
    <source>
        <dbReference type="EMBL" id="SEF19986.1"/>
    </source>
</evidence>
<accession>A0A1H5Q1Q4</accession>
<keyword evidence="3" id="KW-1185">Reference proteome</keyword>
<gene>
    <name evidence="2" type="ORF">SAMN05421837_101182</name>
</gene>
<evidence type="ECO:0000256" key="1">
    <source>
        <dbReference type="SAM" id="SignalP"/>
    </source>
</evidence>
<name>A0A1H5Q1Q4_9PSEU</name>
<feature type="chain" id="PRO_5038420385" description="DUF3558 domain-containing protein" evidence="1">
    <location>
        <begin position="19"/>
        <end position="189"/>
    </location>
</feature>
<dbReference type="RefSeq" id="WP_086674352.1">
    <property type="nucleotide sequence ID" value="NZ_FNUJ01000001.1"/>
</dbReference>
<dbReference type="AlphaFoldDB" id="A0A1H5Q1Q4"/>
<organism evidence="2 3">
    <name type="scientific">Amycolatopsis pretoriensis</name>
    <dbReference type="NCBI Taxonomy" id="218821"/>
    <lineage>
        <taxon>Bacteria</taxon>
        <taxon>Bacillati</taxon>
        <taxon>Actinomycetota</taxon>
        <taxon>Actinomycetes</taxon>
        <taxon>Pseudonocardiales</taxon>
        <taxon>Pseudonocardiaceae</taxon>
        <taxon>Amycolatopsis</taxon>
    </lineage>
</organism>
<proteinExistence type="predicted"/>
<dbReference type="Proteomes" id="UP000198878">
    <property type="component" value="Unassembled WGS sequence"/>
</dbReference>
<feature type="signal peptide" evidence="1">
    <location>
        <begin position="1"/>
        <end position="18"/>
    </location>
</feature>
<sequence length="189" mass="19843">MGRSGAALVAVMTVLCTACSTSTPTPPAPDAPSATLPVATAKKAAPPPFTPPASPAIVVRACPFLGTTELQRILETSEDIIMTEQPPDPAFPPGTQFQCRYEGKYVSPWLLDLWISTAALADGKRDCTGPVTVLPGVGDGAFFCDMAGDAELVATGKRSHGQDRIAVIHLRKHRADVYTTLAETLAGRL</sequence>
<protein>
    <recommendedName>
        <fullName evidence="4">DUF3558 domain-containing protein</fullName>
    </recommendedName>
</protein>
<dbReference type="EMBL" id="FNUJ01000001">
    <property type="protein sequence ID" value="SEF19986.1"/>
    <property type="molecule type" value="Genomic_DNA"/>
</dbReference>
<evidence type="ECO:0008006" key="4">
    <source>
        <dbReference type="Google" id="ProtNLM"/>
    </source>
</evidence>
<reference evidence="3" key="1">
    <citation type="submission" date="2016-10" db="EMBL/GenBank/DDBJ databases">
        <authorList>
            <person name="Varghese N."/>
            <person name="Submissions S."/>
        </authorList>
    </citation>
    <scope>NUCLEOTIDE SEQUENCE [LARGE SCALE GENOMIC DNA]</scope>
    <source>
        <strain evidence="3">DSM 44654</strain>
    </source>
</reference>
<keyword evidence="1" id="KW-0732">Signal</keyword>
<dbReference type="OrthoDB" id="3628142at2"/>